<keyword evidence="5" id="KW-0274">FAD</keyword>
<dbReference type="OrthoDB" id="16284at2759"/>
<gene>
    <name evidence="10" type="ORF">ATY40_BA7502061</name>
</gene>
<reference evidence="10 11" key="1">
    <citation type="submission" date="2016-02" db="EMBL/GenBank/DDBJ databases">
        <title>Comparative genomic and transcriptomic foundation for Pichia pastoris.</title>
        <authorList>
            <person name="Love K.R."/>
            <person name="Shah K.A."/>
            <person name="Whittaker C.A."/>
            <person name="Wu J."/>
            <person name="Bartlett M.C."/>
            <person name="Ma D."/>
            <person name="Leeson R.L."/>
            <person name="Priest M."/>
            <person name="Young S.K."/>
            <person name="Love J.C."/>
        </authorList>
    </citation>
    <scope>NUCLEOTIDE SEQUENCE [LARGE SCALE GENOMIC DNA]</scope>
    <source>
        <strain evidence="10 11">ATCC 28485</strain>
    </source>
</reference>
<dbReference type="Gene3D" id="3.20.20.220">
    <property type="match status" value="1"/>
</dbReference>
<dbReference type="GO" id="GO:0004489">
    <property type="term" value="F:methylenetetrahydrofolate reductase [NAD(P)H] activity"/>
    <property type="evidence" value="ECO:0007669"/>
    <property type="project" value="InterPro"/>
</dbReference>
<evidence type="ECO:0000313" key="11">
    <source>
        <dbReference type="Proteomes" id="UP000094565"/>
    </source>
</evidence>
<dbReference type="InterPro" id="IPR053806">
    <property type="entry name" value="MTHFR_C"/>
</dbReference>
<keyword evidence="11" id="KW-1185">Reference proteome</keyword>
<dbReference type="AlphaFoldDB" id="A0A1B2JA24"/>
<dbReference type="CDD" id="cd00537">
    <property type="entry name" value="MTHFR"/>
    <property type="match status" value="1"/>
</dbReference>
<dbReference type="InterPro" id="IPR003171">
    <property type="entry name" value="Mehydrof_redctse-like"/>
</dbReference>
<dbReference type="GO" id="GO:0005829">
    <property type="term" value="C:cytosol"/>
    <property type="evidence" value="ECO:0007669"/>
    <property type="project" value="TreeGrafter"/>
</dbReference>
<dbReference type="Proteomes" id="UP000094565">
    <property type="component" value="Chromosome 2"/>
</dbReference>
<dbReference type="NCBIfam" id="TIGR00677">
    <property type="entry name" value="fadh2_euk"/>
    <property type="match status" value="1"/>
</dbReference>
<evidence type="ECO:0000256" key="6">
    <source>
        <dbReference type="ARBA" id="ARBA00022857"/>
    </source>
</evidence>
<dbReference type="SUPFAM" id="SSF51730">
    <property type="entry name" value="FAD-linked oxidoreductase"/>
    <property type="match status" value="1"/>
</dbReference>
<dbReference type="InterPro" id="IPR029041">
    <property type="entry name" value="FAD-linked_oxidoreductase-like"/>
</dbReference>
<evidence type="ECO:0000256" key="3">
    <source>
        <dbReference type="ARBA" id="ARBA00006743"/>
    </source>
</evidence>
<organism evidence="10 11">
    <name type="scientific">Komagataella pastoris</name>
    <name type="common">Yeast</name>
    <name type="synonym">Pichia pastoris</name>
    <dbReference type="NCBI Taxonomy" id="4922"/>
    <lineage>
        <taxon>Eukaryota</taxon>
        <taxon>Fungi</taxon>
        <taxon>Dikarya</taxon>
        <taxon>Ascomycota</taxon>
        <taxon>Saccharomycotina</taxon>
        <taxon>Pichiomycetes</taxon>
        <taxon>Pichiales</taxon>
        <taxon>Pichiaceae</taxon>
        <taxon>Komagataella</taxon>
    </lineage>
</organism>
<accession>A0A1B2JA24</accession>
<dbReference type="EMBL" id="CP014585">
    <property type="protein sequence ID" value="ANZ74856.1"/>
    <property type="molecule type" value="Genomic_DNA"/>
</dbReference>
<keyword evidence="6" id="KW-0521">NADP</keyword>
<evidence type="ECO:0000256" key="7">
    <source>
        <dbReference type="ARBA" id="ARBA00023002"/>
    </source>
</evidence>
<evidence type="ECO:0000256" key="1">
    <source>
        <dbReference type="ARBA" id="ARBA00001974"/>
    </source>
</evidence>
<dbReference type="GO" id="GO:0071949">
    <property type="term" value="F:FAD binding"/>
    <property type="evidence" value="ECO:0007669"/>
    <property type="project" value="TreeGrafter"/>
</dbReference>
<dbReference type="Pfam" id="PF02219">
    <property type="entry name" value="MTHFR"/>
    <property type="match status" value="1"/>
</dbReference>
<feature type="domain" description="MTHFR SAM-binding regulatory" evidence="9">
    <location>
        <begin position="322"/>
        <end position="594"/>
    </location>
</feature>
<dbReference type="PANTHER" id="PTHR45754">
    <property type="entry name" value="METHYLENETETRAHYDROFOLATE REDUCTASE"/>
    <property type="match status" value="1"/>
</dbReference>
<proteinExistence type="inferred from homology"/>
<dbReference type="GO" id="GO:0035999">
    <property type="term" value="P:tetrahydrofolate interconversion"/>
    <property type="evidence" value="ECO:0007669"/>
    <property type="project" value="UniProtKB-UniPathway"/>
</dbReference>
<comment type="similarity">
    <text evidence="3">Belongs to the methylenetetrahydrofolate reductase family.</text>
</comment>
<sequence length="596" mass="67520">MTKIIDKIKELKGEPFYSFEFFPPKTDNGLRNLLARLGRMSMLNPLFVTVTWGAGGTTSNKTLDLAITCQKDLDLTTCIHLTCTNTSKKLIDNALKTAYDNGIKNILALRGDPPREAQEVVVEQDFKYAIDLVRYIREQYGDYFCIGVAAYPEGHVEGNDDSEQSIEHDMPFLLEKINAGADFVVTQLFYDADKFCTFYNTLKQHLGRDVIVIPGLMPINTYQLFQRATNLSHASIPPAVGQLFPPDVRHDDDKVKDIGVKLMIDIVDQIHKETHGQVSGYHFYTLNLEKSVAQIVDKSDHLSPRLTVSSRFENAIESSSEDEKEQNQQTKTIIAISSGEGTMGKEATWDDFPNGRYGDSRSPAYGEIDGYGPSLKVSSSRAYKLWGYPVDLDGITDIFIAYLSNRITALPWSELGLNPETALIQEELIQLNEKHMFTISSQPSANGVKSTDKLFGWGPSEGYVYQKAFVEVFINKKQWNEEIFPNLQEHKSVTWYLGDCNNAFDTNIKIPLSSNSVTWGCFPDKEIVQTTIIGEESFQAWNEEAFNIWREWQKLYPKNTASYNLLGSIINDFYLVTLINHDYANDNNNLWEILLQ</sequence>
<keyword evidence="7" id="KW-0560">Oxidoreductase</keyword>
<comment type="pathway">
    <text evidence="2 8">One-carbon metabolism; tetrahydrofolate interconversion.</text>
</comment>
<dbReference type="UniPathway" id="UPA00193"/>
<evidence type="ECO:0000256" key="8">
    <source>
        <dbReference type="RuleBase" id="RU004254"/>
    </source>
</evidence>
<evidence type="ECO:0000256" key="4">
    <source>
        <dbReference type="ARBA" id="ARBA00022630"/>
    </source>
</evidence>
<evidence type="ECO:0000256" key="2">
    <source>
        <dbReference type="ARBA" id="ARBA00004777"/>
    </source>
</evidence>
<dbReference type="GO" id="GO:0009086">
    <property type="term" value="P:methionine biosynthetic process"/>
    <property type="evidence" value="ECO:0007669"/>
    <property type="project" value="TreeGrafter"/>
</dbReference>
<dbReference type="PANTHER" id="PTHR45754:SF1">
    <property type="entry name" value="METHYLENETETRAHYDROFOLATE REDUCTASE 1"/>
    <property type="match status" value="1"/>
</dbReference>
<dbReference type="FunFam" id="3.20.20.220:FF:000002">
    <property type="entry name" value="Methylenetetrahydrofolate reductase"/>
    <property type="match status" value="1"/>
</dbReference>
<dbReference type="InterPro" id="IPR004621">
    <property type="entry name" value="Fadh2_euk"/>
</dbReference>
<evidence type="ECO:0000259" key="9">
    <source>
        <dbReference type="Pfam" id="PF21895"/>
    </source>
</evidence>
<protein>
    <submittedName>
        <fullName evidence="10">BA75_02061T0</fullName>
    </submittedName>
</protein>
<keyword evidence="4" id="KW-0285">Flavoprotein</keyword>
<dbReference type="Pfam" id="PF21895">
    <property type="entry name" value="MTHFR_C"/>
    <property type="match status" value="1"/>
</dbReference>
<comment type="cofactor">
    <cofactor evidence="1">
        <name>FAD</name>
        <dbReference type="ChEBI" id="CHEBI:57692"/>
    </cofactor>
</comment>
<name>A0A1B2JA24_PICPA</name>
<evidence type="ECO:0000313" key="10">
    <source>
        <dbReference type="EMBL" id="ANZ74856.1"/>
    </source>
</evidence>
<evidence type="ECO:0000256" key="5">
    <source>
        <dbReference type="ARBA" id="ARBA00022827"/>
    </source>
</evidence>